<organism evidence="3 4">
    <name type="scientific">Tessaracoccus lacteus</name>
    <dbReference type="NCBI Taxonomy" id="3041766"/>
    <lineage>
        <taxon>Bacteria</taxon>
        <taxon>Bacillati</taxon>
        <taxon>Actinomycetota</taxon>
        <taxon>Actinomycetes</taxon>
        <taxon>Propionibacteriales</taxon>
        <taxon>Propionibacteriaceae</taxon>
        <taxon>Tessaracoccus</taxon>
    </lineage>
</organism>
<evidence type="ECO:0008006" key="5">
    <source>
        <dbReference type="Google" id="ProtNLM"/>
    </source>
</evidence>
<dbReference type="Proteomes" id="UP001244136">
    <property type="component" value="Chromosome"/>
</dbReference>
<accession>A0ABY8Q1T9</accession>
<sequence length="132" mass="13939">MNETETAPAATRWSKYPRDPPAQPATKTSRQPVVGSVFASNLAGLLAERMPAEAAASVADTSSFTPELVHSLPDAVQSIIVGAHNDALTPVYLWLAPLAAVAVVVLVFIRPKPLATSIDRAVKDARKLKEAA</sequence>
<dbReference type="RefSeq" id="WP_281146074.1">
    <property type="nucleotide sequence ID" value="NZ_CP123967.1"/>
</dbReference>
<reference evidence="3 4" key="1">
    <citation type="journal article" date="2008" name="Int. J. Syst. Evol. Microbiol.">
        <title>Tessaracoccus flavescens sp. nov., isolated from marine sediment.</title>
        <authorList>
            <person name="Lee D.W."/>
            <person name="Lee S.D."/>
        </authorList>
    </citation>
    <scope>NUCLEOTIDE SEQUENCE [LARGE SCALE GENOMIC DNA]</scope>
    <source>
        <strain evidence="3 4">T21</strain>
    </source>
</reference>
<proteinExistence type="predicted"/>
<name>A0ABY8Q1T9_9ACTN</name>
<evidence type="ECO:0000256" key="1">
    <source>
        <dbReference type="SAM" id="MobiDB-lite"/>
    </source>
</evidence>
<protein>
    <recommendedName>
        <fullName evidence="5">MFS transporter</fullName>
    </recommendedName>
</protein>
<keyword evidence="4" id="KW-1185">Reference proteome</keyword>
<evidence type="ECO:0000313" key="3">
    <source>
        <dbReference type="EMBL" id="WGT48448.1"/>
    </source>
</evidence>
<keyword evidence="2" id="KW-0472">Membrane</keyword>
<evidence type="ECO:0000256" key="2">
    <source>
        <dbReference type="SAM" id="Phobius"/>
    </source>
</evidence>
<feature type="region of interest" description="Disordered" evidence="1">
    <location>
        <begin position="1"/>
        <end position="31"/>
    </location>
</feature>
<keyword evidence="2" id="KW-1133">Transmembrane helix</keyword>
<dbReference type="EMBL" id="CP123967">
    <property type="protein sequence ID" value="WGT48448.1"/>
    <property type="molecule type" value="Genomic_DNA"/>
</dbReference>
<feature type="transmembrane region" description="Helical" evidence="2">
    <location>
        <begin position="91"/>
        <end position="109"/>
    </location>
</feature>
<evidence type="ECO:0000313" key="4">
    <source>
        <dbReference type="Proteomes" id="UP001244136"/>
    </source>
</evidence>
<keyword evidence="2" id="KW-0812">Transmembrane</keyword>
<gene>
    <name evidence="3" type="ORF">QH948_06830</name>
</gene>